<accession>A0ACB5SAH9</accession>
<comment type="caution">
    <text evidence="1">The sequence shown here is derived from an EMBL/GenBank/DDBJ whole genome shotgun (WGS) entry which is preliminary data.</text>
</comment>
<evidence type="ECO:0000313" key="1">
    <source>
        <dbReference type="EMBL" id="GME32638.1"/>
    </source>
</evidence>
<name>A0ACB5SAH9_9PEZI</name>
<dbReference type="EMBL" id="BSXG01000224">
    <property type="protein sequence ID" value="GME32638.1"/>
    <property type="molecule type" value="Genomic_DNA"/>
</dbReference>
<reference evidence="1" key="1">
    <citation type="submission" date="2024-09" db="EMBL/GenBank/DDBJ databases">
        <title>Draft Genome Sequences of Neofusicoccum parvum.</title>
        <authorList>
            <person name="Ashida A."/>
            <person name="Camagna M."/>
            <person name="Tanaka A."/>
            <person name="Takemoto D."/>
        </authorList>
    </citation>
    <scope>NUCLEOTIDE SEQUENCE</scope>
    <source>
        <strain evidence="1">PPO83</strain>
    </source>
</reference>
<organism evidence="1 2">
    <name type="scientific">Neofusicoccum parvum</name>
    <dbReference type="NCBI Taxonomy" id="310453"/>
    <lineage>
        <taxon>Eukaryota</taxon>
        <taxon>Fungi</taxon>
        <taxon>Dikarya</taxon>
        <taxon>Ascomycota</taxon>
        <taxon>Pezizomycotina</taxon>
        <taxon>Dothideomycetes</taxon>
        <taxon>Dothideomycetes incertae sedis</taxon>
        <taxon>Botryosphaeriales</taxon>
        <taxon>Botryosphaeriaceae</taxon>
        <taxon>Neofusicoccum</taxon>
    </lineage>
</organism>
<protein>
    <submittedName>
        <fullName evidence="1">Uncharacterized protein K452DRAFT_130448</fullName>
    </submittedName>
</protein>
<gene>
    <name evidence="1" type="primary">g6385</name>
    <name evidence="1" type="ORF">NpPPO83_00006385</name>
</gene>
<proteinExistence type="predicted"/>
<sequence length="558" mass="63565">MALVLILILLGPAIALFLSTVLALLRNHAIARKIGLPIIIVPISPENPIWMMLARHIVPCLKFMPFGNGNFSKFAHVGWEWELKYQAYHDLGAAILIVSPGKNWIYVCNAETIYDVIQRERRHDFERPVELLAVLDVFGANISTVYGPDWQRQRKVTATAFTEKTNRLVWDEALQQARQMLAFWERSGEVRSTATDSRTLALDVLVSAGFGKSFPFQGATQKPEAGPLSYRDSLAKILENAVLILALHPDFISRIRYPRNLARIGQAIVSFKQYMTQDYEEERKAIEENRATGENLMTNLVRASIEETIDDSTQRKTGLTREEVFGNMFVFNFAGHDTTAHSLNFTFYLLAAHPWVQEWMYEEINHIFQDNDVTSWSYEAFPRLNRCLAVLYETVRLYNPLLSIVKGTQDNTTDLTIDNRSYTVPPNTRVILNLNAVHTHPRYWGDDSLEWKPSRWILTAEGDGASIDREYILTPPRGAFMAWSEGNRACPGKKFAQVEHAAVMAALFRSHRVDPVELAGEDAEQARKRTTDCIADSGMVLLFQMLRPQDVALTWSRR</sequence>
<evidence type="ECO:0000313" key="2">
    <source>
        <dbReference type="Proteomes" id="UP001165186"/>
    </source>
</evidence>
<dbReference type="Proteomes" id="UP001165186">
    <property type="component" value="Unassembled WGS sequence"/>
</dbReference>
<keyword evidence="2" id="KW-1185">Reference proteome</keyword>